<evidence type="ECO:0000256" key="1">
    <source>
        <dbReference type="ARBA" id="ARBA00023002"/>
    </source>
</evidence>
<sequence length="335" mass="38062">MAPQSKTEIEVTKALNPGAEQARVHSLTDAGEILDVFQSFGHREIDTAIVYGKGSSEQYLGQLHWQDRGLVLATKFSPRADLGLGPDVKTTHSPAHLRLALKKSLESLQTTHVDMWYLHAPDRSTPFEDTLREVNNLYQEGHFQRFGISNYAAWEVAQICEICIRNGWIRPTAYQGVYNALHRLVEPELFPCLRHYGVSFYEFNPLAGGYLTDRYHRGTASDALEAGSRFDPARVQGRSYRQRYWNEEYFDALEMLRPVAKRFGLSEAECALRWVTHHSLLSKEHGDKIIIGASSKEQLRQNLENLEKGPLPDEVVKAFDDGWKVVKGVAASYFH</sequence>
<keyword evidence="1" id="KW-0560">Oxidoreductase</keyword>
<comment type="caution">
    <text evidence="3">The sequence shown here is derived from an EMBL/GenBank/DDBJ whole genome shotgun (WGS) entry which is preliminary data.</text>
</comment>
<dbReference type="CDD" id="cd19075">
    <property type="entry name" value="AKR_AKR7A1-5"/>
    <property type="match status" value="1"/>
</dbReference>
<proteinExistence type="predicted"/>
<dbReference type="Proteomes" id="UP000256645">
    <property type="component" value="Unassembled WGS sequence"/>
</dbReference>
<gene>
    <name evidence="3" type="ORF">BP6252_00260</name>
</gene>
<reference evidence="3 4" key="1">
    <citation type="journal article" date="2018" name="IMA Fungus">
        <title>IMA Genome-F 9: Draft genome sequence of Annulohypoxylon stygium, Aspergillus mulundensis, Berkeleyomyces basicola (syn. Thielaviopsis basicola), Ceratocystis smalleyi, two Cercospora beticola strains, Coleophoma cylindrospora, Fusarium fracticaudum, Phialophora cf. hyalina, and Morchella septimelata.</title>
        <authorList>
            <person name="Wingfield B.D."/>
            <person name="Bills G.F."/>
            <person name="Dong Y."/>
            <person name="Huang W."/>
            <person name="Nel W.J."/>
            <person name="Swalarsk-Parry B.S."/>
            <person name="Vaghefi N."/>
            <person name="Wilken P.M."/>
            <person name="An Z."/>
            <person name="de Beer Z.W."/>
            <person name="De Vos L."/>
            <person name="Chen L."/>
            <person name="Duong T.A."/>
            <person name="Gao Y."/>
            <person name="Hammerbacher A."/>
            <person name="Kikkert J.R."/>
            <person name="Li Y."/>
            <person name="Li H."/>
            <person name="Li K."/>
            <person name="Li Q."/>
            <person name="Liu X."/>
            <person name="Ma X."/>
            <person name="Naidoo K."/>
            <person name="Pethybridge S.J."/>
            <person name="Sun J."/>
            <person name="Steenkamp E.T."/>
            <person name="van der Nest M.A."/>
            <person name="van Wyk S."/>
            <person name="Wingfield M.J."/>
            <person name="Xiong C."/>
            <person name="Yue Q."/>
            <person name="Zhang X."/>
        </authorList>
    </citation>
    <scope>NUCLEOTIDE SEQUENCE [LARGE SCALE GENOMIC DNA]</scope>
    <source>
        <strain evidence="3 4">BP6252</strain>
    </source>
</reference>
<evidence type="ECO:0000259" key="2">
    <source>
        <dbReference type="Pfam" id="PF00248"/>
    </source>
</evidence>
<dbReference type="GO" id="GO:0016491">
    <property type="term" value="F:oxidoreductase activity"/>
    <property type="evidence" value="ECO:0007669"/>
    <property type="project" value="UniProtKB-KW"/>
</dbReference>
<dbReference type="Pfam" id="PF00248">
    <property type="entry name" value="Aldo_ket_red"/>
    <property type="match status" value="1"/>
</dbReference>
<keyword evidence="4" id="KW-1185">Reference proteome</keyword>
<dbReference type="InterPro" id="IPR023210">
    <property type="entry name" value="NADP_OxRdtase_dom"/>
</dbReference>
<protein>
    <recommendedName>
        <fullName evidence="2">NADP-dependent oxidoreductase domain-containing protein</fullName>
    </recommendedName>
</protein>
<dbReference type="InterPro" id="IPR020471">
    <property type="entry name" value="AKR"/>
</dbReference>
<dbReference type="Gene3D" id="3.20.20.100">
    <property type="entry name" value="NADP-dependent oxidoreductase domain"/>
    <property type="match status" value="1"/>
</dbReference>
<dbReference type="EMBL" id="PDLM01000001">
    <property type="protein sequence ID" value="RDW88228.1"/>
    <property type="molecule type" value="Genomic_DNA"/>
</dbReference>
<dbReference type="InterPro" id="IPR036812">
    <property type="entry name" value="NAD(P)_OxRdtase_dom_sf"/>
</dbReference>
<dbReference type="PRINTS" id="PR00069">
    <property type="entry name" value="ALDKETRDTASE"/>
</dbReference>
<dbReference type="SUPFAM" id="SSF51430">
    <property type="entry name" value="NAD(P)-linked oxidoreductase"/>
    <property type="match status" value="1"/>
</dbReference>
<dbReference type="OrthoDB" id="48988at2759"/>
<organism evidence="3 4">
    <name type="scientific">Coleophoma cylindrospora</name>
    <dbReference type="NCBI Taxonomy" id="1849047"/>
    <lineage>
        <taxon>Eukaryota</taxon>
        <taxon>Fungi</taxon>
        <taxon>Dikarya</taxon>
        <taxon>Ascomycota</taxon>
        <taxon>Pezizomycotina</taxon>
        <taxon>Leotiomycetes</taxon>
        <taxon>Helotiales</taxon>
        <taxon>Dermateaceae</taxon>
        <taxon>Coleophoma</taxon>
    </lineage>
</organism>
<feature type="domain" description="NADP-dependent oxidoreductase" evidence="2">
    <location>
        <begin position="27"/>
        <end position="321"/>
    </location>
</feature>
<evidence type="ECO:0000313" key="4">
    <source>
        <dbReference type="Proteomes" id="UP000256645"/>
    </source>
</evidence>
<dbReference type="InterPro" id="IPR050523">
    <property type="entry name" value="AKR_Detox_Biosynth"/>
</dbReference>
<dbReference type="STRING" id="1849047.A0A3D8SQZ9"/>
<accession>A0A3D8SQZ9</accession>
<evidence type="ECO:0000313" key="3">
    <source>
        <dbReference type="EMBL" id="RDW88228.1"/>
    </source>
</evidence>
<name>A0A3D8SQZ9_9HELO</name>
<dbReference type="PANTHER" id="PTHR43364:SF4">
    <property type="entry name" value="NAD(P)-LINKED OXIDOREDUCTASE SUPERFAMILY PROTEIN"/>
    <property type="match status" value="1"/>
</dbReference>
<dbReference type="AlphaFoldDB" id="A0A3D8SQZ9"/>
<dbReference type="PANTHER" id="PTHR43364">
    <property type="entry name" value="NADH-SPECIFIC METHYLGLYOXAL REDUCTASE-RELATED"/>
    <property type="match status" value="1"/>
</dbReference>